<dbReference type="InterPro" id="IPR051534">
    <property type="entry name" value="CBASS_pafABC_assoc_protein"/>
</dbReference>
<name>A0A562JJU4_9BACI</name>
<dbReference type="InterPro" id="IPR036390">
    <property type="entry name" value="WH_DNA-bd_sf"/>
</dbReference>
<keyword evidence="2 5" id="KW-0238">DNA-binding</keyword>
<dbReference type="GO" id="GO:0003700">
    <property type="term" value="F:DNA-binding transcription factor activity"/>
    <property type="evidence" value="ECO:0007669"/>
    <property type="project" value="InterPro"/>
</dbReference>
<keyword evidence="1" id="KW-0805">Transcription regulation</keyword>
<dbReference type="EMBL" id="VLKI01000013">
    <property type="protein sequence ID" value="TWH83164.1"/>
    <property type="molecule type" value="Genomic_DNA"/>
</dbReference>
<evidence type="ECO:0000313" key="5">
    <source>
        <dbReference type="EMBL" id="TWH83164.1"/>
    </source>
</evidence>
<sequence length="324" mass="37363">MRADRLISIILLLQNFEKMTTAELAKELEVTERTIHRDMEALSAAGIPVLAERGKFGGWRLLEKYRTNLTGLKADEIETLLLSPSFQHLADLGISDDWKEARQKLLAAIPAPLKEDVKDISNRIHIDTSTWRESPREMKSFGILQQAVWEEKKLQIQYEKADKQTIERIVEPLGLVAKGNTWYLIAASDEKIKSYRVSRIVKSELINENFSRPKDFNLPDYWQESKQKFISSLPRFEVEVEISPSIIQRINFTGRFVQVIHMDIPKENGWIPASLCFDTEQEAREYVLGFGDQIMILRPVSLRKSVREMAEGVVGLYKENEVDQ</sequence>
<dbReference type="PROSITE" id="PS00894">
    <property type="entry name" value="HTH_DEOR_1"/>
    <property type="match status" value="1"/>
</dbReference>
<dbReference type="PANTHER" id="PTHR34580">
    <property type="match status" value="1"/>
</dbReference>
<reference evidence="5 6" key="1">
    <citation type="journal article" date="2015" name="Stand. Genomic Sci.">
        <title>Genomic Encyclopedia of Bacterial and Archaeal Type Strains, Phase III: the genomes of soil and plant-associated and newly described type strains.</title>
        <authorList>
            <person name="Whitman W.B."/>
            <person name="Woyke T."/>
            <person name="Klenk H.P."/>
            <person name="Zhou Y."/>
            <person name="Lilburn T.G."/>
            <person name="Beck B.J."/>
            <person name="De Vos P."/>
            <person name="Vandamme P."/>
            <person name="Eisen J.A."/>
            <person name="Garrity G."/>
            <person name="Hugenholtz P."/>
            <person name="Kyrpides N.C."/>
        </authorList>
    </citation>
    <scope>NUCLEOTIDE SEQUENCE [LARGE SCALE GENOMIC DNA]</scope>
    <source>
        <strain evidence="5 6">CGMCC 1.10115</strain>
    </source>
</reference>
<comment type="caution">
    <text evidence="5">The sequence shown here is derived from an EMBL/GenBank/DDBJ whole genome shotgun (WGS) entry which is preliminary data.</text>
</comment>
<dbReference type="Pfam" id="PF25583">
    <property type="entry name" value="WCX"/>
    <property type="match status" value="1"/>
</dbReference>
<feature type="domain" description="HTH deoR-type" evidence="4">
    <location>
        <begin position="2"/>
        <end position="57"/>
    </location>
</feature>
<evidence type="ECO:0000259" key="4">
    <source>
        <dbReference type="PROSITE" id="PS51000"/>
    </source>
</evidence>
<keyword evidence="6" id="KW-1185">Reference proteome</keyword>
<accession>A0A562JJU4</accession>
<evidence type="ECO:0000256" key="1">
    <source>
        <dbReference type="ARBA" id="ARBA00023015"/>
    </source>
</evidence>
<protein>
    <submittedName>
        <fullName evidence="5">Putative DNA-binding transcriptional regulator YafY</fullName>
    </submittedName>
</protein>
<dbReference type="InterPro" id="IPR018356">
    <property type="entry name" value="Tscrpt_reg_HTH_DeoR_CS"/>
</dbReference>
<dbReference type="InterPro" id="IPR057727">
    <property type="entry name" value="WCX_dom"/>
</dbReference>
<dbReference type="InterPro" id="IPR013196">
    <property type="entry name" value="HTH_11"/>
</dbReference>
<organism evidence="5 6">
    <name type="scientific">Cytobacillus oceanisediminis</name>
    <dbReference type="NCBI Taxonomy" id="665099"/>
    <lineage>
        <taxon>Bacteria</taxon>
        <taxon>Bacillati</taxon>
        <taxon>Bacillota</taxon>
        <taxon>Bacilli</taxon>
        <taxon>Bacillales</taxon>
        <taxon>Bacillaceae</taxon>
        <taxon>Cytobacillus</taxon>
    </lineage>
</organism>
<dbReference type="Pfam" id="PF13280">
    <property type="entry name" value="WYL"/>
    <property type="match status" value="1"/>
</dbReference>
<keyword evidence="3" id="KW-0804">Transcription</keyword>
<dbReference type="AlphaFoldDB" id="A0A562JJU4"/>
<dbReference type="PROSITE" id="PS51000">
    <property type="entry name" value="HTH_DEOR_2"/>
    <property type="match status" value="1"/>
</dbReference>
<dbReference type="Pfam" id="PF08279">
    <property type="entry name" value="HTH_11"/>
    <property type="match status" value="1"/>
</dbReference>
<dbReference type="InterPro" id="IPR028349">
    <property type="entry name" value="PafC-like"/>
</dbReference>
<gene>
    <name evidence="5" type="ORF">IQ19_03900</name>
</gene>
<dbReference type="InterPro" id="IPR001034">
    <property type="entry name" value="DeoR_HTH"/>
</dbReference>
<dbReference type="PROSITE" id="PS52050">
    <property type="entry name" value="WYL"/>
    <property type="match status" value="1"/>
</dbReference>
<dbReference type="OrthoDB" id="9815009at2"/>
<evidence type="ECO:0000256" key="3">
    <source>
        <dbReference type="ARBA" id="ARBA00023163"/>
    </source>
</evidence>
<dbReference type="GO" id="GO:0003677">
    <property type="term" value="F:DNA binding"/>
    <property type="evidence" value="ECO:0007669"/>
    <property type="project" value="UniProtKB-KW"/>
</dbReference>
<dbReference type="InterPro" id="IPR036388">
    <property type="entry name" value="WH-like_DNA-bd_sf"/>
</dbReference>
<dbReference type="GeneID" id="65405023"/>
<dbReference type="SUPFAM" id="SSF46785">
    <property type="entry name" value="Winged helix' DNA-binding domain"/>
    <property type="match status" value="1"/>
</dbReference>
<dbReference type="PIRSF" id="PIRSF016838">
    <property type="entry name" value="PafC"/>
    <property type="match status" value="1"/>
</dbReference>
<dbReference type="InterPro" id="IPR026881">
    <property type="entry name" value="WYL_dom"/>
</dbReference>
<dbReference type="Gene3D" id="1.10.10.10">
    <property type="entry name" value="Winged helix-like DNA-binding domain superfamily/Winged helix DNA-binding domain"/>
    <property type="match status" value="1"/>
</dbReference>
<dbReference type="Proteomes" id="UP000318667">
    <property type="component" value="Unassembled WGS sequence"/>
</dbReference>
<proteinExistence type="predicted"/>
<dbReference type="RefSeq" id="WP_144544095.1">
    <property type="nucleotide sequence ID" value="NZ_CBCSDC010000013.1"/>
</dbReference>
<dbReference type="PANTHER" id="PTHR34580:SF1">
    <property type="entry name" value="PROTEIN PAFC"/>
    <property type="match status" value="1"/>
</dbReference>
<evidence type="ECO:0000256" key="2">
    <source>
        <dbReference type="ARBA" id="ARBA00023125"/>
    </source>
</evidence>
<evidence type="ECO:0000313" key="6">
    <source>
        <dbReference type="Proteomes" id="UP000318667"/>
    </source>
</evidence>